<evidence type="ECO:0000256" key="6">
    <source>
        <dbReference type="ARBA" id="ARBA00022553"/>
    </source>
</evidence>
<dbReference type="FunFam" id="2.60.120.10:FF:000027">
    <property type="entry name" value="Protein kinase cAMP-dependent type II regulatory subunit alpha"/>
    <property type="match status" value="1"/>
</dbReference>
<feature type="binding site" evidence="13">
    <location>
        <position position="201"/>
    </location>
    <ligand>
        <name>3',5'-cyclic AMP</name>
        <dbReference type="ChEBI" id="CHEBI:58165"/>
        <label>1</label>
    </ligand>
</feature>
<name>A0A8C7XUN4_9TELE</name>
<dbReference type="Pfam" id="PF02197">
    <property type="entry name" value="RIIa"/>
    <property type="match status" value="1"/>
</dbReference>
<dbReference type="InterPro" id="IPR012198">
    <property type="entry name" value="cAMP_dep_PK_reg_su"/>
</dbReference>
<keyword evidence="7 13" id="KW-0116">cAMP-binding</keyword>
<evidence type="ECO:0000313" key="15">
    <source>
        <dbReference type="Ensembl" id="ENSOSIP00000017748.1"/>
    </source>
</evidence>
<feature type="domain" description="Cyclic nucleotide-binding" evidence="14">
    <location>
        <begin position="254"/>
        <end position="381"/>
    </location>
</feature>
<dbReference type="Ensembl" id="ENSOSIT00000018745.1">
    <property type="protein sequence ID" value="ENSOSIP00000017748.1"/>
    <property type="gene ID" value="ENSOSIG00000009266.1"/>
</dbReference>
<evidence type="ECO:0000256" key="10">
    <source>
        <dbReference type="ARBA" id="ARBA00023136"/>
    </source>
</evidence>
<dbReference type="InterPro" id="IPR014710">
    <property type="entry name" value="RmlC-like_jellyroll"/>
</dbReference>
<sequence length="397" mass="45113">MSIEIPEGLTELLQSFTVEVLRNQPRDLLEFALQYFTQLKDNETKEAAFGNDQNSAPRSGKAVNFIDEAMQIDSENGEEEEDDDDEEFIGRGMCAEAFNPDEDEEDKEPRVTYPKTDEQRQRLQEACRDILLFKNLDPEEISQVLDAIFEKFCTEGEHIIDQDDDGDNFYVIESGTFNIFVKVDGIEKLVGCYDNRGSFGELALMYNTPRAATIIATSPGALWCLDRLTFRRIIVKNNAKKRRLYEAFIETLPLLTSLETSERMKVVDVLSTRVYNDSQQIIAQGDLADCFYIVESGQVRITMKRSRMTKKDQEEEEVEIATCTRGQYFGELALVTNKPRAASAYAVGSVKCLVMDVQAFERLLGPCMDIMKRNIANYEEQLQSLFGSSPEIEQPSA</sequence>
<dbReference type="FunFam" id="2.60.120.10:FF:000017">
    <property type="entry name" value="cAMP-dependent protein kinase type II regulatory subunit"/>
    <property type="match status" value="1"/>
</dbReference>
<dbReference type="Pfam" id="PF00027">
    <property type="entry name" value="cNMP_binding"/>
    <property type="match status" value="2"/>
</dbReference>
<evidence type="ECO:0000256" key="3">
    <source>
        <dbReference type="ARBA" id="ARBA00005753"/>
    </source>
</evidence>
<dbReference type="GeneTree" id="ENSGT00940000158160"/>
<dbReference type="SUPFAM" id="SSF51206">
    <property type="entry name" value="cAMP-binding domain-like"/>
    <property type="match status" value="2"/>
</dbReference>
<dbReference type="PIRSF" id="PIRSF000548">
    <property type="entry name" value="PK_regulatory"/>
    <property type="match status" value="1"/>
</dbReference>
<comment type="function">
    <text evidence="12">Regulatory subunit of the cAMP-dependent protein kinases involved in cAMP signaling in cells. Type II regulatory chains mediate membrane association by binding to anchoring proteins, including the MAP2 kinase.</text>
</comment>
<dbReference type="GO" id="GO:0034236">
    <property type="term" value="F:protein kinase A catalytic subunit binding"/>
    <property type="evidence" value="ECO:0007669"/>
    <property type="project" value="TreeGrafter"/>
</dbReference>
<evidence type="ECO:0000256" key="2">
    <source>
        <dbReference type="ARBA" id="ARBA00004496"/>
    </source>
</evidence>
<keyword evidence="6" id="KW-0597">Phosphoprotein</keyword>
<feature type="binding site" evidence="13">
    <location>
        <position position="340"/>
    </location>
    <ligand>
        <name>3',5'-cyclic AMP</name>
        <dbReference type="ChEBI" id="CHEBI:58165"/>
        <label>2</label>
    </ligand>
</feature>
<feature type="binding site" evidence="13">
    <location>
        <position position="331"/>
    </location>
    <ligand>
        <name>3',5'-cyclic AMP</name>
        <dbReference type="ChEBI" id="CHEBI:58165"/>
        <label>2</label>
    </ligand>
</feature>
<organism evidence="15 16">
    <name type="scientific">Oryzias sinensis</name>
    <name type="common">Chinese medaka</name>
    <dbReference type="NCBI Taxonomy" id="183150"/>
    <lineage>
        <taxon>Eukaryota</taxon>
        <taxon>Metazoa</taxon>
        <taxon>Chordata</taxon>
        <taxon>Craniata</taxon>
        <taxon>Vertebrata</taxon>
        <taxon>Euteleostomi</taxon>
        <taxon>Actinopterygii</taxon>
        <taxon>Neopterygii</taxon>
        <taxon>Teleostei</taxon>
        <taxon>Neoteleostei</taxon>
        <taxon>Acanthomorphata</taxon>
        <taxon>Ovalentaria</taxon>
        <taxon>Atherinomorphae</taxon>
        <taxon>Beloniformes</taxon>
        <taxon>Adrianichthyidae</taxon>
        <taxon>Oryziinae</taxon>
        <taxon>Oryzias</taxon>
    </lineage>
</organism>
<feature type="binding site" evidence="13">
    <location>
        <position position="210"/>
    </location>
    <ligand>
        <name>3',5'-cyclic AMP</name>
        <dbReference type="ChEBI" id="CHEBI:58165"/>
        <label>1</label>
    </ligand>
</feature>
<proteinExistence type="inferred from homology"/>
<keyword evidence="10" id="KW-0472">Membrane</keyword>
<keyword evidence="9 13" id="KW-0547">Nucleotide-binding</keyword>
<dbReference type="PANTHER" id="PTHR11635:SF156">
    <property type="entry name" value="CAMP-DEPENDENT PROTEIN KINASE TYPE II-BETA REGULATORY SUBUNIT"/>
    <property type="match status" value="1"/>
</dbReference>
<dbReference type="FunFam" id="1.20.890.10:FF:000002">
    <property type="entry name" value="cAMP-dependent protein kinase type II-alpha regulatory subunit"/>
    <property type="match status" value="1"/>
</dbReference>
<evidence type="ECO:0000256" key="5">
    <source>
        <dbReference type="ARBA" id="ARBA00022490"/>
    </source>
</evidence>
<evidence type="ECO:0000313" key="16">
    <source>
        <dbReference type="Proteomes" id="UP000694383"/>
    </source>
</evidence>
<dbReference type="PANTHER" id="PTHR11635">
    <property type="entry name" value="CAMP-DEPENDENT PROTEIN KINASE REGULATORY CHAIN"/>
    <property type="match status" value="1"/>
</dbReference>
<dbReference type="Gene3D" id="2.60.120.10">
    <property type="entry name" value="Jelly Rolls"/>
    <property type="match status" value="2"/>
</dbReference>
<evidence type="ECO:0000256" key="1">
    <source>
        <dbReference type="ARBA" id="ARBA00004236"/>
    </source>
</evidence>
<dbReference type="CDD" id="cd00038">
    <property type="entry name" value="CAP_ED"/>
    <property type="match status" value="2"/>
</dbReference>
<dbReference type="PROSITE" id="PS50042">
    <property type="entry name" value="CNMP_BINDING_3"/>
    <property type="match status" value="2"/>
</dbReference>
<dbReference type="Proteomes" id="UP000694383">
    <property type="component" value="Unplaced"/>
</dbReference>
<dbReference type="PRINTS" id="PR00103">
    <property type="entry name" value="CAMPKINASE"/>
</dbReference>
<evidence type="ECO:0000256" key="4">
    <source>
        <dbReference type="ARBA" id="ARBA00022475"/>
    </source>
</evidence>
<dbReference type="GO" id="GO:0005952">
    <property type="term" value="C:cAMP-dependent protein kinase complex"/>
    <property type="evidence" value="ECO:0007669"/>
    <property type="project" value="InterPro"/>
</dbReference>
<dbReference type="PROSITE" id="PS00888">
    <property type="entry name" value="CNMP_BINDING_1"/>
    <property type="match status" value="1"/>
</dbReference>
<feature type="domain" description="Cyclic nucleotide-binding" evidence="14">
    <location>
        <begin position="132"/>
        <end position="251"/>
    </location>
</feature>
<keyword evidence="5" id="KW-0963">Cytoplasm</keyword>
<dbReference type="AlphaFoldDB" id="A0A8C7XUN4"/>
<evidence type="ECO:0000256" key="7">
    <source>
        <dbReference type="ARBA" id="ARBA00022566"/>
    </source>
</evidence>
<dbReference type="GO" id="GO:0005829">
    <property type="term" value="C:cytosol"/>
    <property type="evidence" value="ECO:0007669"/>
    <property type="project" value="TreeGrafter"/>
</dbReference>
<dbReference type="GO" id="GO:0005886">
    <property type="term" value="C:plasma membrane"/>
    <property type="evidence" value="ECO:0007669"/>
    <property type="project" value="UniProtKB-SubCell"/>
</dbReference>
<dbReference type="SUPFAM" id="SSF47391">
    <property type="entry name" value="Dimerization-anchoring domain of cAMP-dependent PK regulatory subunit"/>
    <property type="match status" value="1"/>
</dbReference>
<reference evidence="15" key="2">
    <citation type="submission" date="2025-09" db="UniProtKB">
        <authorList>
            <consortium name="Ensembl"/>
        </authorList>
    </citation>
    <scope>IDENTIFICATION</scope>
</reference>
<dbReference type="InterPro" id="IPR000595">
    <property type="entry name" value="cNMP-bd_dom"/>
</dbReference>
<comment type="subcellular location">
    <subcellularLocation>
        <location evidence="1">Cell membrane</location>
    </subcellularLocation>
    <subcellularLocation>
        <location evidence="2">Cytoplasm</location>
    </subcellularLocation>
</comment>
<protein>
    <submittedName>
        <fullName evidence="15">Protein kinase cAMP-dependent type II regulatory subunit beta</fullName>
    </submittedName>
</protein>
<dbReference type="InterPro" id="IPR018490">
    <property type="entry name" value="cNMP-bd_dom_sf"/>
</dbReference>
<evidence type="ECO:0000256" key="12">
    <source>
        <dbReference type="ARBA" id="ARBA00037198"/>
    </source>
</evidence>
<evidence type="ECO:0000256" key="13">
    <source>
        <dbReference type="PIRSR" id="PIRSR000548-1"/>
    </source>
</evidence>
<dbReference type="PROSITE" id="PS00889">
    <property type="entry name" value="CNMP_BINDING_2"/>
    <property type="match status" value="2"/>
</dbReference>
<dbReference type="GO" id="GO:0030552">
    <property type="term" value="F:cAMP binding"/>
    <property type="evidence" value="ECO:0007669"/>
    <property type="project" value="UniProtKB-KW"/>
</dbReference>
<keyword evidence="16" id="KW-1185">Reference proteome</keyword>
<reference evidence="15" key="1">
    <citation type="submission" date="2025-08" db="UniProtKB">
        <authorList>
            <consortium name="Ensembl"/>
        </authorList>
    </citation>
    <scope>IDENTIFICATION</scope>
</reference>
<accession>A0A8C7XUN4</accession>
<keyword evidence="4" id="KW-1003">Cell membrane</keyword>
<dbReference type="InterPro" id="IPR003117">
    <property type="entry name" value="cAMP_dep_PK_reg_su_I/II_a/b"/>
</dbReference>
<dbReference type="SMART" id="SM00394">
    <property type="entry name" value="RIIa"/>
    <property type="match status" value="1"/>
</dbReference>
<evidence type="ECO:0000256" key="9">
    <source>
        <dbReference type="ARBA" id="ARBA00022741"/>
    </source>
</evidence>
<dbReference type="InterPro" id="IPR050503">
    <property type="entry name" value="cAMP-dep_PK_reg_su-like"/>
</dbReference>
<comment type="similarity">
    <text evidence="3">Belongs to the cAMP-dependent kinase regulatory chain family.</text>
</comment>
<evidence type="ECO:0000259" key="14">
    <source>
        <dbReference type="PROSITE" id="PS50042"/>
    </source>
</evidence>
<keyword evidence="11 13" id="KW-0114">cAMP</keyword>
<evidence type="ECO:0000256" key="11">
    <source>
        <dbReference type="ARBA" id="ARBA00023149"/>
    </source>
</evidence>
<dbReference type="SMART" id="SM00100">
    <property type="entry name" value="cNMP"/>
    <property type="match status" value="2"/>
</dbReference>
<keyword evidence="8" id="KW-0677">Repeat</keyword>
<dbReference type="GO" id="GO:0004862">
    <property type="term" value="F:cAMP-dependent protein kinase inhibitor activity"/>
    <property type="evidence" value="ECO:0007669"/>
    <property type="project" value="TreeGrafter"/>
</dbReference>
<dbReference type="InterPro" id="IPR018488">
    <property type="entry name" value="cNMP-bd_CS"/>
</dbReference>
<dbReference type="Gene3D" id="1.20.890.10">
    <property type="entry name" value="cAMP-dependent protein kinase regulatory subunit, dimerization-anchoring domain"/>
    <property type="match status" value="1"/>
</dbReference>
<evidence type="ECO:0000256" key="8">
    <source>
        <dbReference type="ARBA" id="ARBA00022737"/>
    </source>
</evidence>